<accession>A0ABS6H9P4</accession>
<dbReference type="InterPro" id="IPR004843">
    <property type="entry name" value="Calcineurin-like_PHP"/>
</dbReference>
<dbReference type="EMBL" id="JAERQM010000005">
    <property type="protein sequence ID" value="MBU8545420.1"/>
    <property type="molecule type" value="Genomic_DNA"/>
</dbReference>
<feature type="domain" description="Calcineurin-like phosphoesterase" evidence="1">
    <location>
        <begin position="3"/>
        <end position="201"/>
    </location>
</feature>
<evidence type="ECO:0000313" key="3">
    <source>
        <dbReference type="Proteomes" id="UP000689967"/>
    </source>
</evidence>
<comment type="caution">
    <text evidence="2">The sequence shown here is derived from an EMBL/GenBank/DDBJ whole genome shotgun (WGS) entry which is preliminary data.</text>
</comment>
<evidence type="ECO:0000259" key="1">
    <source>
        <dbReference type="Pfam" id="PF00149"/>
    </source>
</evidence>
<dbReference type="InterPro" id="IPR051918">
    <property type="entry name" value="STPP_CPPED1"/>
</dbReference>
<sequence>MSKIVFLSDLHLSPTHGFFWDNFRIACDAANDAMAEAVIVTGDLCINGPDSDEEMDFAARALSRLRGQVLAIPGNHDVGDEPPGQDPAQIVDGPRLARWDEAFGADRFALDVGAWRLIGLNAQLLGSSLPQEVEQMAWMTQHIDGAEGRPVALVLHKPLFIETAAEDQPTASSINPAPRAALLPLLEAGGVKMVISGHLHASRDRVVDGIRHLWLPALAFLGSASHGGTPAIGALAVDFSGPEAVVTELPMPGAVAHDLAVLKEHGRYKFLRDMPPCPPPAEQTVLDDAAE</sequence>
<name>A0ABS6H9P4_9PROT</name>
<protein>
    <submittedName>
        <fullName evidence="2">Metallophosphoesterase</fullName>
    </submittedName>
</protein>
<dbReference type="PANTHER" id="PTHR43143">
    <property type="entry name" value="METALLOPHOSPHOESTERASE, CALCINEURIN SUPERFAMILY"/>
    <property type="match status" value="1"/>
</dbReference>
<gene>
    <name evidence="2" type="ORF">JJQ90_16980</name>
</gene>
<dbReference type="Pfam" id="PF00149">
    <property type="entry name" value="Metallophos"/>
    <property type="match status" value="1"/>
</dbReference>
<dbReference type="RefSeq" id="WP_216877432.1">
    <property type="nucleotide sequence ID" value="NZ_JAERQM010000005.1"/>
</dbReference>
<evidence type="ECO:0000313" key="2">
    <source>
        <dbReference type="EMBL" id="MBU8545420.1"/>
    </source>
</evidence>
<keyword evidence="3" id="KW-1185">Reference proteome</keyword>
<reference evidence="2 3" key="1">
    <citation type="submission" date="2021-01" db="EMBL/GenBank/DDBJ databases">
        <title>Roseomonas sp. nov, a bacterium isolated from an oil production mixture in Yumen Oilfield.</title>
        <authorList>
            <person name="Wu D."/>
        </authorList>
    </citation>
    <scope>NUCLEOTIDE SEQUENCE [LARGE SCALE GENOMIC DNA]</scope>
    <source>
        <strain evidence="2 3">ROY-5-3</strain>
    </source>
</reference>
<dbReference type="Proteomes" id="UP000689967">
    <property type="component" value="Unassembled WGS sequence"/>
</dbReference>
<organism evidence="2 3">
    <name type="scientific">Falsiroseomonas oleicola</name>
    <dbReference type="NCBI Taxonomy" id="2801474"/>
    <lineage>
        <taxon>Bacteria</taxon>
        <taxon>Pseudomonadati</taxon>
        <taxon>Pseudomonadota</taxon>
        <taxon>Alphaproteobacteria</taxon>
        <taxon>Acetobacterales</taxon>
        <taxon>Roseomonadaceae</taxon>
        <taxon>Falsiroseomonas</taxon>
    </lineage>
</organism>
<proteinExistence type="predicted"/>
<dbReference type="PANTHER" id="PTHR43143:SF1">
    <property type="entry name" value="SERINE_THREONINE-PROTEIN PHOSPHATASE CPPED1"/>
    <property type="match status" value="1"/>
</dbReference>